<accession>A0A7C8P113</accession>
<name>A0A7C8P113_ORBOL</name>
<evidence type="ECO:0000313" key="2">
    <source>
        <dbReference type="Proteomes" id="UP000480548"/>
    </source>
</evidence>
<dbReference type="AlphaFoldDB" id="A0A7C8P113"/>
<protein>
    <submittedName>
        <fullName evidence="1">Uncharacterized protein</fullName>
    </submittedName>
</protein>
<comment type="caution">
    <text evidence="1">The sequence shown here is derived from an EMBL/GenBank/DDBJ whole genome shotgun (WGS) entry which is preliminary data.</text>
</comment>
<dbReference type="Proteomes" id="UP000480548">
    <property type="component" value="Unassembled WGS sequence"/>
</dbReference>
<dbReference type="EMBL" id="WIQZ01000015">
    <property type="protein sequence ID" value="KAF3140969.1"/>
    <property type="molecule type" value="Genomic_DNA"/>
</dbReference>
<sequence>MPPLNFLLYSSWKRNIRPEIFTLNALPYPDATRNPQWGVGLAAIDAPKESIAVVTITGVEWKEERLNISGPHFARLEQSPAAPDEFPEVSPTSILGAPRWDDRSENGNPLVQDYECVREGPVGNEDEGRLLNLLDIYDVPANDLEKLAELYLPFGFTNLKFPTIAKFLNIKRVEDIQYLPIYRSRVSIGDFDTLKDSSLRRTRKYRVEPCPEVYDDANFRSILVSELLYEMVGFLPVLELNPMTVLGGWVGYKSARLNEASFACLGVNGLCYVAVDPKAEKGNDSDGTARLLAELAIFNDRNIQAGKWVPMLGILKIWASNWIPGLNGQLHDDMEGFLISLKIAVEYLYDFFIPMVFNSMRLRAREIRHANAKDPWDDELDIEESLSVLALN</sequence>
<reference evidence="1 2" key="1">
    <citation type="submission" date="2019-06" db="EMBL/GenBank/DDBJ databases">
        <authorList>
            <person name="Palmer J.M."/>
        </authorList>
    </citation>
    <scope>NUCLEOTIDE SEQUENCE [LARGE SCALE GENOMIC DNA]</scope>
    <source>
        <strain evidence="1 2">TWF703</strain>
    </source>
</reference>
<proteinExistence type="predicted"/>
<gene>
    <name evidence="1" type="ORF">TWF703_002476</name>
</gene>
<organism evidence="1 2">
    <name type="scientific">Orbilia oligospora</name>
    <name type="common">Nematode-trapping fungus</name>
    <name type="synonym">Arthrobotrys oligospora</name>
    <dbReference type="NCBI Taxonomy" id="2813651"/>
    <lineage>
        <taxon>Eukaryota</taxon>
        <taxon>Fungi</taxon>
        <taxon>Dikarya</taxon>
        <taxon>Ascomycota</taxon>
        <taxon>Pezizomycotina</taxon>
        <taxon>Orbiliomycetes</taxon>
        <taxon>Orbiliales</taxon>
        <taxon>Orbiliaceae</taxon>
        <taxon>Orbilia</taxon>
    </lineage>
</organism>
<evidence type="ECO:0000313" key="1">
    <source>
        <dbReference type="EMBL" id="KAF3140969.1"/>
    </source>
</evidence>